<dbReference type="Proteomes" id="UP000185494">
    <property type="component" value="Chromosome 1"/>
</dbReference>
<comment type="subcellular location">
    <subcellularLocation>
        <location evidence="1">Membrane</location>
        <topology evidence="1">Multi-pass membrane protein</topology>
    </subcellularLocation>
</comment>
<dbReference type="PANTHER" id="PTHR23508">
    <property type="entry name" value="CARBOXYLIC ACID TRANSPORTER PROTEIN HOMOLOG"/>
    <property type="match status" value="1"/>
</dbReference>
<organism evidence="8 9">
    <name type="scientific">Roseomonas gilardii</name>
    <dbReference type="NCBI Taxonomy" id="257708"/>
    <lineage>
        <taxon>Bacteria</taxon>
        <taxon>Pseudomonadati</taxon>
        <taxon>Pseudomonadota</taxon>
        <taxon>Alphaproteobacteria</taxon>
        <taxon>Acetobacterales</taxon>
        <taxon>Roseomonadaceae</taxon>
        <taxon>Roseomonas</taxon>
    </lineage>
</organism>
<reference evidence="8 9" key="1">
    <citation type="submission" date="2016-05" db="EMBL/GenBank/DDBJ databases">
        <title>Complete Genome and Methylome Analysis of Psychrotrophic Bacterial Isolates from Antarctic Lake Untersee.</title>
        <authorList>
            <person name="Fomenkov A."/>
            <person name="Akimov V.N."/>
            <person name="Vasilyeva L.V."/>
            <person name="Andersen D."/>
            <person name="Vincze T."/>
            <person name="Roberts R.J."/>
        </authorList>
    </citation>
    <scope>NUCLEOTIDE SEQUENCE [LARGE SCALE GENOMIC DNA]</scope>
    <source>
        <strain evidence="8 9">U14-5</strain>
    </source>
</reference>
<feature type="transmembrane region" description="Helical" evidence="6">
    <location>
        <begin position="12"/>
        <end position="33"/>
    </location>
</feature>
<dbReference type="PROSITE" id="PS00217">
    <property type="entry name" value="SUGAR_TRANSPORT_2"/>
    <property type="match status" value="1"/>
</dbReference>
<feature type="transmembrane region" description="Helical" evidence="6">
    <location>
        <begin position="214"/>
        <end position="231"/>
    </location>
</feature>
<proteinExistence type="predicted"/>
<evidence type="ECO:0000256" key="2">
    <source>
        <dbReference type="ARBA" id="ARBA00022692"/>
    </source>
</evidence>
<dbReference type="KEGG" id="rgi:RGI145_05855"/>
<dbReference type="InterPro" id="IPR020846">
    <property type="entry name" value="MFS_dom"/>
</dbReference>
<feature type="transmembrane region" description="Helical" evidence="6">
    <location>
        <begin position="251"/>
        <end position="270"/>
    </location>
</feature>
<dbReference type="PANTHER" id="PTHR23508:SF10">
    <property type="entry name" value="CARBOXYLIC ACID TRANSPORTER PROTEIN HOMOLOG"/>
    <property type="match status" value="1"/>
</dbReference>
<dbReference type="AlphaFoldDB" id="A0A1L7AD80"/>
<gene>
    <name evidence="8" type="ORF">RGI145_05855</name>
</gene>
<dbReference type="InterPro" id="IPR011701">
    <property type="entry name" value="MFS"/>
</dbReference>
<feature type="transmembrane region" description="Helical" evidence="6">
    <location>
        <begin position="134"/>
        <end position="155"/>
    </location>
</feature>
<keyword evidence="2 6" id="KW-0812">Transmembrane</keyword>
<evidence type="ECO:0000256" key="5">
    <source>
        <dbReference type="SAM" id="MobiDB-lite"/>
    </source>
</evidence>
<dbReference type="PROSITE" id="PS50850">
    <property type="entry name" value="MFS"/>
    <property type="match status" value="1"/>
</dbReference>
<dbReference type="Pfam" id="PF07690">
    <property type="entry name" value="MFS_1"/>
    <property type="match status" value="2"/>
</dbReference>
<evidence type="ECO:0000256" key="6">
    <source>
        <dbReference type="SAM" id="Phobius"/>
    </source>
</evidence>
<feature type="region of interest" description="Disordered" evidence="5">
    <location>
        <begin position="411"/>
        <end position="430"/>
    </location>
</feature>
<feature type="transmembrane region" description="Helical" evidence="6">
    <location>
        <begin position="369"/>
        <end position="392"/>
    </location>
</feature>
<dbReference type="STRING" id="257708.RGI145_05855"/>
<feature type="transmembrane region" description="Helical" evidence="6">
    <location>
        <begin position="76"/>
        <end position="95"/>
    </location>
</feature>
<keyword evidence="3 6" id="KW-1133">Transmembrane helix</keyword>
<dbReference type="Gene3D" id="1.20.1250.20">
    <property type="entry name" value="MFS general substrate transporter like domains"/>
    <property type="match status" value="2"/>
</dbReference>
<feature type="transmembrane region" description="Helical" evidence="6">
    <location>
        <begin position="161"/>
        <end position="179"/>
    </location>
</feature>
<feature type="transmembrane region" description="Helical" evidence="6">
    <location>
        <begin position="45"/>
        <end position="64"/>
    </location>
</feature>
<dbReference type="GO" id="GO:0005886">
    <property type="term" value="C:plasma membrane"/>
    <property type="evidence" value="ECO:0007669"/>
    <property type="project" value="TreeGrafter"/>
</dbReference>
<dbReference type="InterPro" id="IPR005829">
    <property type="entry name" value="Sugar_transporter_CS"/>
</dbReference>
<keyword evidence="8" id="KW-0813">Transport</keyword>
<dbReference type="SUPFAM" id="SSF103473">
    <property type="entry name" value="MFS general substrate transporter"/>
    <property type="match status" value="1"/>
</dbReference>
<evidence type="ECO:0000259" key="7">
    <source>
        <dbReference type="PROSITE" id="PS50850"/>
    </source>
</evidence>
<protein>
    <submittedName>
        <fullName evidence="8">Sugar transporter</fullName>
    </submittedName>
</protein>
<evidence type="ECO:0000256" key="1">
    <source>
        <dbReference type="ARBA" id="ARBA00004141"/>
    </source>
</evidence>
<feature type="domain" description="Major facilitator superfamily (MFS) profile" evidence="7">
    <location>
        <begin position="10"/>
        <end position="396"/>
    </location>
</feature>
<name>A0A1L7AD80_9PROT</name>
<dbReference type="EMBL" id="CP015583">
    <property type="protein sequence ID" value="APT56701.1"/>
    <property type="molecule type" value="Genomic_DNA"/>
</dbReference>
<dbReference type="RefSeq" id="WP_075797632.1">
    <property type="nucleotide sequence ID" value="NZ_CP015583.1"/>
</dbReference>
<dbReference type="InterPro" id="IPR036259">
    <property type="entry name" value="MFS_trans_sf"/>
</dbReference>
<sequence>MPQAAKPWHVVMACFLGWTIDAFDFFILVFVVSDVAREFGTSITTITWALTLTLGLRPVGALLFGRLADRYGRKPVLMANILSFSLLAVATGFAPNLMVFLLVRALFGIAMGGEWGIGASLTMESIPARWRGTVSGILQSGYSFGYLLAALLYGIGYSTLGWRGLFLAAVVPALLVLYIRRAVPESPAWERQRQAGGVAARVSLGQSLRRHRRLYLYAILLMTAAATFSHGTQDLYPVFLREQHHLGAREISILAVIFNIGAILGSLCGGSLSQIIGRRRQLALASGLALLLLPFWASASGVVALGATAFLMQFLVQCTFGVMPAHLNEISPPEARATFPGFTYQFGNMLAAGNATVQAALAASFGGNYGLGLGIVVAVGAVAFCLLALFGVEAKETDMSIDPVLPPEPASAPVLPLGQPKGQPISPRLV</sequence>
<accession>A0A1L7AD80</accession>
<keyword evidence="4 6" id="KW-0472">Membrane</keyword>
<evidence type="ECO:0000256" key="4">
    <source>
        <dbReference type="ARBA" id="ARBA00023136"/>
    </source>
</evidence>
<feature type="transmembrane region" description="Helical" evidence="6">
    <location>
        <begin position="282"/>
        <end position="315"/>
    </location>
</feature>
<evidence type="ECO:0000256" key="3">
    <source>
        <dbReference type="ARBA" id="ARBA00022989"/>
    </source>
</evidence>
<keyword evidence="8" id="KW-0762">Sugar transport</keyword>
<evidence type="ECO:0000313" key="9">
    <source>
        <dbReference type="Proteomes" id="UP000185494"/>
    </source>
</evidence>
<dbReference type="GO" id="GO:0046943">
    <property type="term" value="F:carboxylic acid transmembrane transporter activity"/>
    <property type="evidence" value="ECO:0007669"/>
    <property type="project" value="TreeGrafter"/>
</dbReference>
<evidence type="ECO:0000313" key="8">
    <source>
        <dbReference type="EMBL" id="APT56701.1"/>
    </source>
</evidence>